<feature type="region of interest" description="Disordered" evidence="4">
    <location>
        <begin position="222"/>
        <end position="329"/>
    </location>
</feature>
<dbReference type="GO" id="GO:0003691">
    <property type="term" value="F:double-stranded telomeric DNA binding"/>
    <property type="evidence" value="ECO:0007669"/>
    <property type="project" value="InterPro"/>
</dbReference>
<evidence type="ECO:0000256" key="3">
    <source>
        <dbReference type="ARBA" id="ARBA00023242"/>
    </source>
</evidence>
<feature type="region of interest" description="Disordered" evidence="4">
    <location>
        <begin position="610"/>
        <end position="630"/>
    </location>
</feature>
<dbReference type="PANTHER" id="PTHR46267:SF15">
    <property type="entry name" value="WINGED HELIX-TURN-HELIX TRANSCRIPTION REPRESSOR DNA-BINDING PROTEIN-RELATED"/>
    <property type="match status" value="1"/>
</dbReference>
<evidence type="ECO:0000313" key="8">
    <source>
        <dbReference type="Proteomes" id="UP001050691"/>
    </source>
</evidence>
<gene>
    <name evidence="7" type="ORF">Clacol_003548</name>
</gene>
<feature type="region of interest" description="Disordered" evidence="4">
    <location>
        <begin position="1"/>
        <end position="60"/>
    </location>
</feature>
<feature type="compositionally biased region" description="Low complexity" evidence="4">
    <location>
        <begin position="44"/>
        <end position="55"/>
    </location>
</feature>
<comment type="subcellular location">
    <subcellularLocation>
        <location evidence="1">Nucleus</location>
    </subcellularLocation>
</comment>
<dbReference type="Proteomes" id="UP001050691">
    <property type="component" value="Unassembled WGS sequence"/>
</dbReference>
<feature type="region of interest" description="Disordered" evidence="4">
    <location>
        <begin position="95"/>
        <end position="118"/>
    </location>
</feature>
<feature type="region of interest" description="Disordered" evidence="4">
    <location>
        <begin position="341"/>
        <end position="369"/>
    </location>
</feature>
<dbReference type="PROSITE" id="PS50090">
    <property type="entry name" value="MYB_LIKE"/>
    <property type="match status" value="1"/>
</dbReference>
<organism evidence="7 8">
    <name type="scientific">Clathrus columnatus</name>
    <dbReference type="NCBI Taxonomy" id="1419009"/>
    <lineage>
        <taxon>Eukaryota</taxon>
        <taxon>Fungi</taxon>
        <taxon>Dikarya</taxon>
        <taxon>Basidiomycota</taxon>
        <taxon>Agaricomycotina</taxon>
        <taxon>Agaricomycetes</taxon>
        <taxon>Phallomycetidae</taxon>
        <taxon>Phallales</taxon>
        <taxon>Clathraceae</taxon>
        <taxon>Clathrus</taxon>
    </lineage>
</organism>
<evidence type="ECO:0000256" key="4">
    <source>
        <dbReference type="SAM" id="MobiDB-lite"/>
    </source>
</evidence>
<dbReference type="CDD" id="cd11660">
    <property type="entry name" value="SANT_TRF"/>
    <property type="match status" value="1"/>
</dbReference>
<comment type="caution">
    <text evidence="7">The sequence shown here is derived from an EMBL/GenBank/DDBJ whole genome shotgun (WGS) entry which is preliminary data.</text>
</comment>
<feature type="compositionally biased region" description="Basic residues" evidence="4">
    <location>
        <begin position="304"/>
        <end position="316"/>
    </location>
</feature>
<protein>
    <submittedName>
        <fullName evidence="7">Uncharacterized protein</fullName>
    </submittedName>
</protein>
<feature type="compositionally biased region" description="Polar residues" evidence="4">
    <location>
        <begin position="586"/>
        <end position="598"/>
    </location>
</feature>
<dbReference type="GO" id="GO:0005634">
    <property type="term" value="C:nucleus"/>
    <property type="evidence" value="ECO:0007669"/>
    <property type="project" value="UniProtKB-SubCell"/>
</dbReference>
<feature type="compositionally biased region" description="Low complexity" evidence="4">
    <location>
        <begin position="357"/>
        <end position="369"/>
    </location>
</feature>
<evidence type="ECO:0000259" key="5">
    <source>
        <dbReference type="PROSITE" id="PS50090"/>
    </source>
</evidence>
<accession>A0AAV5A8H9</accession>
<feature type="compositionally biased region" description="Low complexity" evidence="4">
    <location>
        <begin position="727"/>
        <end position="749"/>
    </location>
</feature>
<reference evidence="7" key="1">
    <citation type="submission" date="2021-10" db="EMBL/GenBank/DDBJ databases">
        <title>De novo Genome Assembly of Clathrus columnatus (Basidiomycota, Fungi) Using Illumina and Nanopore Sequence Data.</title>
        <authorList>
            <person name="Ogiso-Tanaka E."/>
            <person name="Itagaki H."/>
            <person name="Hosoya T."/>
            <person name="Hosaka K."/>
        </authorList>
    </citation>
    <scope>NUCLEOTIDE SEQUENCE</scope>
    <source>
        <strain evidence="7">MO-923</strain>
    </source>
</reference>
<feature type="region of interest" description="Disordered" evidence="4">
    <location>
        <begin position="721"/>
        <end position="799"/>
    </location>
</feature>
<keyword evidence="8" id="KW-1185">Reference proteome</keyword>
<dbReference type="Pfam" id="PF00249">
    <property type="entry name" value="Myb_DNA-binding"/>
    <property type="match status" value="1"/>
</dbReference>
<dbReference type="Gene3D" id="1.10.10.60">
    <property type="entry name" value="Homeodomain-like"/>
    <property type="match status" value="1"/>
</dbReference>
<feature type="domain" description="Myb-like" evidence="5">
    <location>
        <begin position="158"/>
        <end position="212"/>
    </location>
</feature>
<proteinExistence type="predicted"/>
<feature type="region of interest" description="Disordered" evidence="4">
    <location>
        <begin position="143"/>
        <end position="174"/>
    </location>
</feature>
<feature type="compositionally biased region" description="Polar residues" evidence="4">
    <location>
        <begin position="342"/>
        <end position="356"/>
    </location>
</feature>
<evidence type="ECO:0000256" key="1">
    <source>
        <dbReference type="ARBA" id="ARBA00004123"/>
    </source>
</evidence>
<feature type="region of interest" description="Disordered" evidence="4">
    <location>
        <begin position="560"/>
        <end position="598"/>
    </location>
</feature>
<dbReference type="InterPro" id="IPR017930">
    <property type="entry name" value="Myb_dom"/>
</dbReference>
<feature type="compositionally biased region" description="Low complexity" evidence="4">
    <location>
        <begin position="286"/>
        <end position="298"/>
    </location>
</feature>
<dbReference type="SUPFAM" id="SSF46689">
    <property type="entry name" value="Homeodomain-like"/>
    <property type="match status" value="1"/>
</dbReference>
<dbReference type="PANTHER" id="PTHR46267">
    <property type="entry name" value="SINGLE MYB HISTONE 4"/>
    <property type="match status" value="1"/>
</dbReference>
<keyword evidence="2" id="KW-0238">DNA-binding</keyword>
<evidence type="ECO:0000313" key="7">
    <source>
        <dbReference type="EMBL" id="GJJ09326.1"/>
    </source>
</evidence>
<dbReference type="InterPro" id="IPR009057">
    <property type="entry name" value="Homeodomain-like_sf"/>
</dbReference>
<dbReference type="EMBL" id="BPWL01000004">
    <property type="protein sequence ID" value="GJJ09326.1"/>
    <property type="molecule type" value="Genomic_DNA"/>
</dbReference>
<feature type="compositionally biased region" description="Polar residues" evidence="4">
    <location>
        <begin position="14"/>
        <end position="27"/>
    </location>
</feature>
<dbReference type="InterPro" id="IPR044597">
    <property type="entry name" value="SMH1-6"/>
</dbReference>
<sequence length="799" mass="87620">MASSEEPQLAISKPGTSLPSASFSFTTPFPVRVGSSTSTKQRRVSLPSSPRLSPAPGWPFRDEMGLEAISTTTAAVTSSDKDKYKRTNNKQELDLTNHFEEDMPMISPFEKKPRKKWTKEETQMLVDGCNKHYPNAKTHLSSKVRSALPDGTSIFEKTRSKKRRPFTPEEDEALKRGYDKHGTLWASILKDPIFHEKNRRSTDLRDRFRNAFPDLYEAAGYKPRNNAKKKKSSEGQAVPVVSSTTMLPDPIPEDMKERIERPRRKRASTAPGLQRFSGRGRKSIPDSTTGSDSETSSAAEERHRCRTRSRQRRSRSRLTPQPERSQPIDFNSAISELRAQAQDLSSSGLSPSITAPSTGSLSTESSLSLNSQNAWPMTCGTTSDPPQVTSWMSSPSRRIISADLFLTSSPPTAINPHTVIGKSAWIPEDWLSANPRLESAHPSSSSGPSPVPSSPFSFAQGVMDRYDLFPYTSASSEFEQDTHSHSAFSEADMFNPATSSYRGFTHHSSEAGDLIFAVGRNGAGGLGMGSGLNVVTHRPLHNIDEIPTGSVRLPEHHRLDTEMSEAQSSSPPDEPPDLDFHIPLVSTPTSEVPMSSISTPAIVKVRQQSNTNGNYRSSSQPPTEPSHSMRTHSLSMFDLPSEHELTDLPFLDMHYYGVGMGMSNAHAALLQDPVVESLDLAGATNSLRNGSNHNDHPASPTHFHSLAQAQLQLSQQDSPFLAHMNAPTPNTNSITSSSTFSPSSGILSPPSLPSKFPMFSPMSARQPYHHSRVQSAVSPTDLLLKDNKRKRVSWDGGAS</sequence>
<feature type="compositionally biased region" description="Polar residues" evidence="4">
    <location>
        <begin position="318"/>
        <end position="329"/>
    </location>
</feature>
<evidence type="ECO:0000256" key="2">
    <source>
        <dbReference type="ARBA" id="ARBA00023125"/>
    </source>
</evidence>
<dbReference type="InterPro" id="IPR001005">
    <property type="entry name" value="SANT/Myb"/>
</dbReference>
<name>A0AAV5A8H9_9AGAM</name>
<feature type="region of interest" description="Disordered" evidence="4">
    <location>
        <begin position="436"/>
        <end position="456"/>
    </location>
</feature>
<keyword evidence="3" id="KW-0539">Nucleus</keyword>
<dbReference type="SMART" id="SM00717">
    <property type="entry name" value="SANT"/>
    <property type="match status" value="2"/>
</dbReference>
<dbReference type="AlphaFoldDB" id="A0AAV5A8H9"/>
<feature type="domain" description="HTH myb-type" evidence="6">
    <location>
        <begin position="158"/>
        <end position="216"/>
    </location>
</feature>
<evidence type="ECO:0000259" key="6">
    <source>
        <dbReference type="PROSITE" id="PS51294"/>
    </source>
</evidence>
<dbReference type="PROSITE" id="PS51294">
    <property type="entry name" value="HTH_MYB"/>
    <property type="match status" value="1"/>
</dbReference>